<dbReference type="Proteomes" id="UP000177555">
    <property type="component" value="Unassembled WGS sequence"/>
</dbReference>
<accession>A0A1F5JFL1</accession>
<proteinExistence type="predicted"/>
<dbReference type="EMBL" id="MFCP01000039">
    <property type="protein sequence ID" value="OGE27414.1"/>
    <property type="molecule type" value="Genomic_DNA"/>
</dbReference>
<protein>
    <submittedName>
        <fullName evidence="1">Uncharacterized protein</fullName>
    </submittedName>
</protein>
<name>A0A1F5JFL1_9BACT</name>
<dbReference type="AlphaFoldDB" id="A0A1F5JFL1"/>
<sequence>MPEMIEGPLVLQIGDPIPGKDVKEGLSIGRIIDPPIGHLLEDRQGNLHSYWYHWKREGTRYRKVLVHHGGPSGFDDIGRALAQHSRVISGYMGVETELAGSSEEDRLLKPPFTLRTYAQALRIGIDRIEIPGERAWVNDCLYLVDRTIRGAGIKMPAAELQGRLLSLSQLQPKFDRAKNPYMHQASIDLVKAVQAAQNENRDEAMAALLSMGKDMTERAAEISDILAATIRRYAFLEHLRNSMEDIVKGLKRDVVGAKEKWDQTEDADERRKIILRLTAPLGVGRLSELTTQPFRRRAQRRSLVRLGKIVEYGAHEDWEQRIGRVLTTASIEVIHWHKQIRERVEGEYQLRFPFAST</sequence>
<gene>
    <name evidence="1" type="ORF">A2867_02520</name>
</gene>
<reference evidence="1 2" key="1">
    <citation type="journal article" date="2016" name="Nat. Commun.">
        <title>Thousands of microbial genomes shed light on interconnected biogeochemical processes in an aquifer system.</title>
        <authorList>
            <person name="Anantharaman K."/>
            <person name="Brown C.T."/>
            <person name="Hug L.A."/>
            <person name="Sharon I."/>
            <person name="Castelle C.J."/>
            <person name="Probst A.J."/>
            <person name="Thomas B.C."/>
            <person name="Singh A."/>
            <person name="Wilkins M.J."/>
            <person name="Karaoz U."/>
            <person name="Brodie E.L."/>
            <person name="Williams K.H."/>
            <person name="Hubbard S.S."/>
            <person name="Banfield J.F."/>
        </authorList>
    </citation>
    <scope>NUCLEOTIDE SEQUENCE [LARGE SCALE GENOMIC DNA]</scope>
</reference>
<organism evidence="1 2">
    <name type="scientific">Candidatus Daviesbacteria bacterium RIFCSPHIGHO2_01_FULL_40_11</name>
    <dbReference type="NCBI Taxonomy" id="1797762"/>
    <lineage>
        <taxon>Bacteria</taxon>
        <taxon>Candidatus Daviesiibacteriota</taxon>
    </lineage>
</organism>
<evidence type="ECO:0000313" key="2">
    <source>
        <dbReference type="Proteomes" id="UP000177555"/>
    </source>
</evidence>
<comment type="caution">
    <text evidence="1">The sequence shown here is derived from an EMBL/GenBank/DDBJ whole genome shotgun (WGS) entry which is preliminary data.</text>
</comment>
<evidence type="ECO:0000313" key="1">
    <source>
        <dbReference type="EMBL" id="OGE27414.1"/>
    </source>
</evidence>